<protein>
    <submittedName>
        <fullName evidence="6">Phosphocarrier protein</fullName>
    </submittedName>
</protein>
<comment type="similarity">
    <text evidence="2">Belongs to the HPr family.</text>
</comment>
<evidence type="ECO:0000259" key="5">
    <source>
        <dbReference type="PROSITE" id="PS51350"/>
    </source>
</evidence>
<dbReference type="GO" id="GO:0009401">
    <property type="term" value="P:phosphoenolpyruvate-dependent sugar phosphotransferase system"/>
    <property type="evidence" value="ECO:0007669"/>
    <property type="project" value="UniProtKB-KW"/>
</dbReference>
<keyword evidence="4" id="KW-0598">Phosphotransferase system</keyword>
<dbReference type="NCBIfam" id="TIGR01003">
    <property type="entry name" value="PTS_HPr_family"/>
    <property type="match status" value="1"/>
</dbReference>
<sequence length="89" mass="9534">MPTREVEIINKLGMHARAAAKFVNLASSYAAELEVEKGSRRVNGKSIMGIMMLAASRGTTVRLIAEGEDADDALDALEGLIGDRFGEPE</sequence>
<comment type="subcellular location">
    <subcellularLocation>
        <location evidence="1">Cytoplasm</location>
    </subcellularLocation>
</comment>
<dbReference type="InterPro" id="IPR001020">
    <property type="entry name" value="PTS_HPr_His_P_site"/>
</dbReference>
<dbReference type="RefSeq" id="WP_090250712.1">
    <property type="nucleotide sequence ID" value="NZ_FOAA01000002.1"/>
</dbReference>
<evidence type="ECO:0000256" key="3">
    <source>
        <dbReference type="ARBA" id="ARBA00022490"/>
    </source>
</evidence>
<evidence type="ECO:0000256" key="4">
    <source>
        <dbReference type="ARBA" id="ARBA00022683"/>
    </source>
</evidence>
<dbReference type="InterPro" id="IPR000032">
    <property type="entry name" value="HPr-like"/>
</dbReference>
<dbReference type="GO" id="GO:0005737">
    <property type="term" value="C:cytoplasm"/>
    <property type="evidence" value="ECO:0007669"/>
    <property type="project" value="UniProtKB-SubCell"/>
</dbReference>
<proteinExistence type="inferred from homology"/>
<dbReference type="InterPro" id="IPR035895">
    <property type="entry name" value="HPr-like_sf"/>
</dbReference>
<dbReference type="SUPFAM" id="SSF55594">
    <property type="entry name" value="HPr-like"/>
    <property type="match status" value="1"/>
</dbReference>
<dbReference type="PANTHER" id="PTHR33705:SF2">
    <property type="entry name" value="PHOSPHOCARRIER PROTEIN NPR"/>
    <property type="match status" value="1"/>
</dbReference>
<organism evidence="6 7">
    <name type="scientific">Ectothiorhodospira marina</name>
    <dbReference type="NCBI Taxonomy" id="1396821"/>
    <lineage>
        <taxon>Bacteria</taxon>
        <taxon>Pseudomonadati</taxon>
        <taxon>Pseudomonadota</taxon>
        <taxon>Gammaproteobacteria</taxon>
        <taxon>Chromatiales</taxon>
        <taxon>Ectothiorhodospiraceae</taxon>
        <taxon>Ectothiorhodospira</taxon>
    </lineage>
</organism>
<evidence type="ECO:0000256" key="2">
    <source>
        <dbReference type="ARBA" id="ARBA00010736"/>
    </source>
</evidence>
<reference evidence="7" key="1">
    <citation type="submission" date="2016-10" db="EMBL/GenBank/DDBJ databases">
        <authorList>
            <person name="Varghese N."/>
            <person name="Submissions S."/>
        </authorList>
    </citation>
    <scope>NUCLEOTIDE SEQUENCE [LARGE SCALE GENOMIC DNA]</scope>
    <source>
        <strain evidence="7">DSM 241</strain>
    </source>
</reference>
<dbReference type="PROSITE" id="PS00369">
    <property type="entry name" value="PTS_HPR_HIS"/>
    <property type="match status" value="1"/>
</dbReference>
<dbReference type="Proteomes" id="UP000199256">
    <property type="component" value="Unassembled WGS sequence"/>
</dbReference>
<name>A0A1H7H4Q8_9GAMM</name>
<keyword evidence="3" id="KW-0963">Cytoplasm</keyword>
<dbReference type="EMBL" id="FOAA01000002">
    <property type="protein sequence ID" value="SEK45218.1"/>
    <property type="molecule type" value="Genomic_DNA"/>
</dbReference>
<dbReference type="Gene3D" id="3.30.1340.10">
    <property type="entry name" value="HPr-like"/>
    <property type="match status" value="1"/>
</dbReference>
<dbReference type="PROSITE" id="PS51350">
    <property type="entry name" value="PTS_HPR_DOM"/>
    <property type="match status" value="1"/>
</dbReference>
<keyword evidence="7" id="KW-1185">Reference proteome</keyword>
<dbReference type="STRING" id="1396821.SAMN05444515_10264"/>
<evidence type="ECO:0000313" key="6">
    <source>
        <dbReference type="EMBL" id="SEK45218.1"/>
    </source>
</evidence>
<dbReference type="InterPro" id="IPR050399">
    <property type="entry name" value="HPr"/>
</dbReference>
<dbReference type="Pfam" id="PF00381">
    <property type="entry name" value="PTS-HPr"/>
    <property type="match status" value="1"/>
</dbReference>
<dbReference type="OrthoDB" id="9798965at2"/>
<evidence type="ECO:0000313" key="7">
    <source>
        <dbReference type="Proteomes" id="UP000199256"/>
    </source>
</evidence>
<dbReference type="InterPro" id="IPR002114">
    <property type="entry name" value="PTS_HPr_Ser_P_site"/>
</dbReference>
<dbReference type="AlphaFoldDB" id="A0A1H7H4Q8"/>
<dbReference type="PANTHER" id="PTHR33705">
    <property type="entry name" value="PHOSPHOCARRIER PROTEIN HPR"/>
    <property type="match status" value="1"/>
</dbReference>
<feature type="domain" description="HPr" evidence="5">
    <location>
        <begin position="1"/>
        <end position="88"/>
    </location>
</feature>
<dbReference type="PROSITE" id="PS00589">
    <property type="entry name" value="PTS_HPR_SER"/>
    <property type="match status" value="1"/>
</dbReference>
<dbReference type="PRINTS" id="PR00107">
    <property type="entry name" value="PHOSPHOCPHPR"/>
</dbReference>
<evidence type="ECO:0000256" key="1">
    <source>
        <dbReference type="ARBA" id="ARBA00004496"/>
    </source>
</evidence>
<gene>
    <name evidence="6" type="ORF">SAMN05444515_10264</name>
</gene>
<dbReference type="CDD" id="cd00367">
    <property type="entry name" value="PTS-HPr_like"/>
    <property type="match status" value="1"/>
</dbReference>
<accession>A0A1H7H4Q8</accession>